<feature type="region of interest" description="Disordered" evidence="1">
    <location>
        <begin position="389"/>
        <end position="411"/>
    </location>
</feature>
<protein>
    <submittedName>
        <fullName evidence="3">HET-domain-containing protein</fullName>
    </submittedName>
</protein>
<keyword evidence="4" id="KW-1185">Reference proteome</keyword>
<comment type="caution">
    <text evidence="3">The sequence shown here is derived from an EMBL/GenBank/DDBJ whole genome shotgun (WGS) entry which is preliminary data.</text>
</comment>
<sequence length="586" mass="65933">MDAVKLTRDLEERYLWVDSLCIVQDDEAELLEQTAQMDAIYSGAVLTIIAAAGKDADAGLPGIQAGNRDVSQKSVRVAAETDGRALCIVQTLMQDLGRNLQESTWNKRGWTLQERLLSKRTLVFTADQVFWNCQKAMWDEETILEPEGLQVSVTPQMLGCNDEWDDGQPRFSRRAFSSYVSTYSERTFTYHSDAFPAFQGVLRCFEDKNSIKTHWGLPCTGFDQELVWTGGLDRREEMCPLPLDHGLVAHVPYPSWSWLGCNDFVSTATYDTAVYHATRKGETRPELEFYKLMSDGTVRPVEAPVLLANRIGLQSMMKFGKRVTSAARAVFAEREDESPVSSDDEDMRTWEKERFQQKMATLRSTENQWKGDTRICGLVVITKIHAAQSPSSPLLRSKPQEPSPPNVPRLPVHDTGRLVFWTSHTSMSTWRESITWAEGRDEVQAELPDGSTIALETRMSGNEVLPFTEDNKRKFRDLSSMAGAGGFLHAGVALDLQEQLVRGDAVLQASASDGSASRLAAPNYVLDYIVISRNYPIGRKGYDRLNLLIVKWSETEVNVARKVGTATVAEVDWLRARREWKMIVLE</sequence>
<evidence type="ECO:0000313" key="4">
    <source>
        <dbReference type="Proteomes" id="UP001174694"/>
    </source>
</evidence>
<evidence type="ECO:0000313" key="3">
    <source>
        <dbReference type="EMBL" id="KAJ9157238.1"/>
    </source>
</evidence>
<dbReference type="EMBL" id="JANBVO010000001">
    <property type="protein sequence ID" value="KAJ9157238.1"/>
    <property type="molecule type" value="Genomic_DNA"/>
</dbReference>
<name>A0AA38VXV5_9PEZI</name>
<dbReference type="InterPro" id="IPR010730">
    <property type="entry name" value="HET"/>
</dbReference>
<organism evidence="3 4">
    <name type="scientific">Pleurostoma richardsiae</name>
    <dbReference type="NCBI Taxonomy" id="41990"/>
    <lineage>
        <taxon>Eukaryota</taxon>
        <taxon>Fungi</taxon>
        <taxon>Dikarya</taxon>
        <taxon>Ascomycota</taxon>
        <taxon>Pezizomycotina</taxon>
        <taxon>Sordariomycetes</taxon>
        <taxon>Sordariomycetidae</taxon>
        <taxon>Calosphaeriales</taxon>
        <taxon>Pleurostomataceae</taxon>
        <taxon>Pleurostoma</taxon>
    </lineage>
</organism>
<evidence type="ECO:0000256" key="1">
    <source>
        <dbReference type="SAM" id="MobiDB-lite"/>
    </source>
</evidence>
<dbReference type="Proteomes" id="UP001174694">
    <property type="component" value="Unassembled WGS sequence"/>
</dbReference>
<dbReference type="PANTHER" id="PTHR33112:SF16">
    <property type="entry name" value="HETEROKARYON INCOMPATIBILITY DOMAIN-CONTAINING PROTEIN"/>
    <property type="match status" value="1"/>
</dbReference>
<proteinExistence type="predicted"/>
<dbReference type="Pfam" id="PF06985">
    <property type="entry name" value="HET"/>
    <property type="match status" value="1"/>
</dbReference>
<evidence type="ECO:0000259" key="2">
    <source>
        <dbReference type="Pfam" id="PF06985"/>
    </source>
</evidence>
<dbReference type="PANTHER" id="PTHR33112">
    <property type="entry name" value="DOMAIN PROTEIN, PUTATIVE-RELATED"/>
    <property type="match status" value="1"/>
</dbReference>
<gene>
    <name evidence="3" type="ORF">NKR23_g178</name>
</gene>
<reference evidence="3" key="1">
    <citation type="submission" date="2022-07" db="EMBL/GenBank/DDBJ databases">
        <title>Fungi with potential for degradation of polypropylene.</title>
        <authorList>
            <person name="Gostincar C."/>
        </authorList>
    </citation>
    <scope>NUCLEOTIDE SEQUENCE</scope>
    <source>
        <strain evidence="3">EXF-13308</strain>
    </source>
</reference>
<accession>A0AA38VXV5</accession>
<dbReference type="AlphaFoldDB" id="A0AA38VXV5"/>
<feature type="domain" description="Heterokaryon incompatibility" evidence="2">
    <location>
        <begin position="2"/>
        <end position="114"/>
    </location>
</feature>